<dbReference type="GO" id="GO:0003677">
    <property type="term" value="F:DNA binding"/>
    <property type="evidence" value="ECO:0007669"/>
    <property type="project" value="UniProtKB-UniRule"/>
</dbReference>
<dbReference type="SMART" id="SM00966">
    <property type="entry name" value="SpoVT_AbrB"/>
    <property type="match status" value="1"/>
</dbReference>
<keyword evidence="1" id="KW-0238">DNA-binding</keyword>
<dbReference type="Proteomes" id="UP000002620">
    <property type="component" value="Plasmid pADEG01"/>
</dbReference>
<dbReference type="Gene3D" id="2.10.260.10">
    <property type="match status" value="1"/>
</dbReference>
<protein>
    <submittedName>
        <fullName evidence="3">Transcriptional regulator, AbrB family</fullName>
    </submittedName>
</protein>
<evidence type="ECO:0000313" key="3">
    <source>
        <dbReference type="EMBL" id="ACX53234.1"/>
    </source>
</evidence>
<evidence type="ECO:0000313" key="4">
    <source>
        <dbReference type="Proteomes" id="UP000002620"/>
    </source>
</evidence>
<organism evidence="3 4">
    <name type="scientific">Ammonifex degensii (strain DSM 10501 / KC4)</name>
    <dbReference type="NCBI Taxonomy" id="429009"/>
    <lineage>
        <taxon>Bacteria</taxon>
        <taxon>Bacillati</taxon>
        <taxon>Bacillota</taxon>
        <taxon>Clostridia</taxon>
        <taxon>Thermoanaerobacterales</taxon>
        <taxon>Thermoanaerobacteraceae</taxon>
        <taxon>Ammonifex</taxon>
    </lineage>
</organism>
<gene>
    <name evidence="3" type="ORF">Adeg_2157</name>
</gene>
<geneLocation type="plasmid" evidence="3 4">
    <name>pADEG01</name>
</geneLocation>
<dbReference type="Pfam" id="PF04014">
    <property type="entry name" value="MazE_antitoxin"/>
    <property type="match status" value="1"/>
</dbReference>
<dbReference type="RefSeq" id="WP_012818239.1">
    <property type="nucleotide sequence ID" value="NC_013386.1"/>
</dbReference>
<dbReference type="HOGENOM" id="CLU_158484_12_0_9"/>
<dbReference type="InterPro" id="IPR007159">
    <property type="entry name" value="SpoVT-AbrB_dom"/>
</dbReference>
<proteinExistence type="predicted"/>
<name>C9RDG3_AMMDK</name>
<accession>C9RDG3</accession>
<dbReference type="InterPro" id="IPR037914">
    <property type="entry name" value="SpoVT-AbrB_sf"/>
</dbReference>
<dbReference type="KEGG" id="adg:Adeg_2157"/>
<dbReference type="eggNOG" id="COG2002">
    <property type="taxonomic scope" value="Bacteria"/>
</dbReference>
<evidence type="ECO:0000259" key="2">
    <source>
        <dbReference type="PROSITE" id="PS51740"/>
    </source>
</evidence>
<keyword evidence="3" id="KW-0614">Plasmid</keyword>
<reference evidence="3 4" key="1">
    <citation type="submission" date="2009-10" db="EMBL/GenBank/DDBJ databases">
        <title>Complete sequence of plasmid of Ammonifex degensii KC4.</title>
        <authorList>
            <consortium name="US DOE Joint Genome Institute"/>
            <person name="Kerfeld C."/>
            <person name="Goodner B."/>
            <person name="Huber H."/>
            <person name="Stetter K."/>
            <person name="Lucas S."/>
            <person name="Copeland A."/>
            <person name="Lapidus A."/>
            <person name="Glavina del Rio T."/>
            <person name="Dalin E."/>
            <person name="Tice H."/>
            <person name="Bruce D."/>
            <person name="Goodwin L."/>
            <person name="Pitluck S."/>
            <person name="Saunders E."/>
            <person name="Brettin T."/>
            <person name="Detter J.C."/>
            <person name="Han C."/>
            <person name="Larimer F."/>
            <person name="Land M."/>
            <person name="Hauser L."/>
            <person name="Kyrpides N."/>
            <person name="Ovchinnikova G."/>
            <person name="Richardson P."/>
        </authorList>
    </citation>
    <scope>NUCLEOTIDE SEQUENCE [LARGE SCALE GENOMIC DNA]</scope>
    <source>
        <strain evidence="4">DSM 10501 / KC4</strain>
        <plasmid evidence="3 4">pADEG01</plasmid>
    </source>
</reference>
<feature type="domain" description="SpoVT-AbrB" evidence="2">
    <location>
        <begin position="4"/>
        <end position="49"/>
    </location>
</feature>
<evidence type="ECO:0000256" key="1">
    <source>
        <dbReference type="PROSITE-ProRule" id="PRU01076"/>
    </source>
</evidence>
<dbReference type="PROSITE" id="PS51740">
    <property type="entry name" value="SPOVT_ABRB"/>
    <property type="match status" value="1"/>
</dbReference>
<dbReference type="AlphaFoldDB" id="C9RDG3"/>
<dbReference type="SUPFAM" id="SSF89447">
    <property type="entry name" value="AbrB/MazE/MraZ-like"/>
    <property type="match status" value="1"/>
</dbReference>
<sequence length="81" mass="9059">MIIIETARLGSKYQMVLPLSVRKALGVSAGDELLVLLLDNAAVLLPKPKSYADHLLGLHREVWADINPEKYLEEMRSWGNS</sequence>
<keyword evidence="4" id="KW-1185">Reference proteome</keyword>
<dbReference type="EMBL" id="CP001786">
    <property type="protein sequence ID" value="ACX53234.1"/>
    <property type="molecule type" value="Genomic_DNA"/>
</dbReference>